<reference evidence="2" key="1">
    <citation type="submission" date="2024-06" db="EMBL/GenBank/DDBJ databases">
        <authorList>
            <person name="Li S."/>
        </authorList>
    </citation>
    <scope>NUCLEOTIDE SEQUENCE</scope>
    <source>
        <strain evidence="2">SR10</strain>
    </source>
</reference>
<dbReference type="AlphaFoldDB" id="A0AAU8MWN0"/>
<evidence type="ECO:0000313" key="2">
    <source>
        <dbReference type="EMBL" id="XCO75545.1"/>
    </source>
</evidence>
<dbReference type="RefSeq" id="WP_363798630.1">
    <property type="nucleotide sequence ID" value="NZ_CP159925.1"/>
</dbReference>
<accession>A0AAU8MWN0</accession>
<feature type="chain" id="PRO_5043750786" description="DUF3298 domain-containing protein" evidence="1">
    <location>
        <begin position="21"/>
        <end position="380"/>
    </location>
</feature>
<name>A0AAU8MWN0_9GAMM</name>
<evidence type="ECO:0008006" key="3">
    <source>
        <dbReference type="Google" id="ProtNLM"/>
    </source>
</evidence>
<sequence length="380" mass="43511">MSRSTVWTMALIACAAPAWAETRADVWQGEIGKLPVVVELSGEGSLNGQYFYRKHLRDLELQGVRDGSGVHLQVRDRDDRITERWELRERGGALEGQWQAGKRKLPVRLQRVDLEALRAGKDGERYRRGGGEVGAYDALRLSELSLQRGRSAEFQGHRLQWWSEPRSGMDLFTVESGYDQATRSRLNRILEQRLWRSALDALQCRSAENSEFEQNVTPRLLDRRFLSVSLMSSYYCGGAHPDFSDSPLNLDVRSGRELDLQDVLWLGQGRPPAADAERRDYDDPEYRRLRDYRDDTLAPWIVGTLRKLRPQDMAAPAKPDEGCDYSDPQVWNLPIWHLQPGGLYVGPYFARVARACEYPEWSVIPWKLVERRPGAALKAK</sequence>
<gene>
    <name evidence="2" type="ORF">ABU614_01740</name>
</gene>
<dbReference type="EMBL" id="CP159925">
    <property type="protein sequence ID" value="XCO75545.1"/>
    <property type="molecule type" value="Genomic_DNA"/>
</dbReference>
<proteinExistence type="predicted"/>
<evidence type="ECO:0000256" key="1">
    <source>
        <dbReference type="SAM" id="SignalP"/>
    </source>
</evidence>
<protein>
    <recommendedName>
        <fullName evidence="3">DUF3298 domain-containing protein</fullName>
    </recommendedName>
</protein>
<organism evidence="2">
    <name type="scientific">Lysobacter firmicutimachus</name>
    <dbReference type="NCBI Taxonomy" id="1792846"/>
    <lineage>
        <taxon>Bacteria</taxon>
        <taxon>Pseudomonadati</taxon>
        <taxon>Pseudomonadota</taxon>
        <taxon>Gammaproteobacteria</taxon>
        <taxon>Lysobacterales</taxon>
        <taxon>Lysobacteraceae</taxon>
        <taxon>Lysobacter</taxon>
    </lineage>
</organism>
<feature type="signal peptide" evidence="1">
    <location>
        <begin position="1"/>
        <end position="20"/>
    </location>
</feature>
<keyword evidence="1" id="KW-0732">Signal</keyword>